<dbReference type="SUPFAM" id="SSF69318">
    <property type="entry name" value="Integrin alpha N-terminal domain"/>
    <property type="match status" value="2"/>
</dbReference>
<keyword evidence="1 2" id="KW-0732">Signal</keyword>
<feature type="chain" id="PRO_5045189838" description="SGNH hydrolase-type esterase domain-containing protein" evidence="2">
    <location>
        <begin position="25"/>
        <end position="928"/>
    </location>
</feature>
<dbReference type="EMBL" id="CABFNS010000833">
    <property type="protein sequence ID" value="VUC31398.1"/>
    <property type="molecule type" value="Genomic_DNA"/>
</dbReference>
<accession>A0ABY6UMZ8</accession>
<organism evidence="4 5">
    <name type="scientific">Bionectria ochroleuca</name>
    <name type="common">Gliocladium roseum</name>
    <dbReference type="NCBI Taxonomy" id="29856"/>
    <lineage>
        <taxon>Eukaryota</taxon>
        <taxon>Fungi</taxon>
        <taxon>Dikarya</taxon>
        <taxon>Ascomycota</taxon>
        <taxon>Pezizomycotina</taxon>
        <taxon>Sordariomycetes</taxon>
        <taxon>Hypocreomycetidae</taxon>
        <taxon>Hypocreales</taxon>
        <taxon>Bionectriaceae</taxon>
        <taxon>Clonostachys</taxon>
    </lineage>
</organism>
<comment type="caution">
    <text evidence="4">The sequence shown here is derived from an EMBL/GenBank/DDBJ whole genome shotgun (WGS) entry which is preliminary data.</text>
</comment>
<gene>
    <name evidence="4" type="ORF">CLO192961_LOCUS305388</name>
</gene>
<evidence type="ECO:0000256" key="2">
    <source>
        <dbReference type="SAM" id="SignalP"/>
    </source>
</evidence>
<dbReference type="Proteomes" id="UP000766486">
    <property type="component" value="Unassembled WGS sequence"/>
</dbReference>
<evidence type="ECO:0000313" key="4">
    <source>
        <dbReference type="EMBL" id="VUC31398.1"/>
    </source>
</evidence>
<dbReference type="InterPro" id="IPR028994">
    <property type="entry name" value="Integrin_alpha_N"/>
</dbReference>
<proteinExistence type="predicted"/>
<protein>
    <recommendedName>
        <fullName evidence="3">SGNH hydrolase-type esterase domain-containing protein</fullName>
    </recommendedName>
</protein>
<evidence type="ECO:0000313" key="5">
    <source>
        <dbReference type="Proteomes" id="UP000766486"/>
    </source>
</evidence>
<dbReference type="SUPFAM" id="SSF52266">
    <property type="entry name" value="SGNH hydrolase"/>
    <property type="match status" value="1"/>
</dbReference>
<dbReference type="Pfam" id="PF13517">
    <property type="entry name" value="FG-GAP_3"/>
    <property type="match status" value="1"/>
</dbReference>
<dbReference type="Gene3D" id="3.40.50.1110">
    <property type="entry name" value="SGNH hydrolase"/>
    <property type="match status" value="1"/>
</dbReference>
<reference evidence="4 5" key="1">
    <citation type="submission" date="2019-06" db="EMBL/GenBank/DDBJ databases">
        <authorList>
            <person name="Broberg M."/>
        </authorList>
    </citation>
    <scope>NUCLEOTIDE SEQUENCE [LARGE SCALE GENOMIC DNA]</scope>
</reference>
<keyword evidence="5" id="KW-1185">Reference proteome</keyword>
<evidence type="ECO:0000256" key="1">
    <source>
        <dbReference type="ARBA" id="ARBA00022729"/>
    </source>
</evidence>
<evidence type="ECO:0000259" key="3">
    <source>
        <dbReference type="Pfam" id="PF13472"/>
    </source>
</evidence>
<sequence>MVVSQRYVISLLLHFLLLPLLVASTPAPLNNAGHSAQVDSRQASRDKPFLLRIMPLGASITAGVGTNPQNGYRKPLRDQLRWRGWPVNMVGSMVNGDPVAFHNRQHEGHPGFVVQQMIGVANNTVQNRKPNLVLINCGTNDADPGNNQDIPGTGRRMEDVLEFLYSNITDVTVILSTLIPRKDAANANITLINPQYRALAQRFSNEGRKIVLAELNNGFLDPDTDYAVNDSIHPNEKGAAKLAAVWDQAIAEAERKGFLTAPIDTGIPDYDDGDNDDPVDTTCDVERGAGRGPIKTQVGFGFDDGLYSHAEGDSRDLNLGTTKIPNPNVDGTSVSFAQLVNVNNVDPGGERDELVYCTDTEPDKTAGSCMMLLNVNGNFPNNPVKLDVGLSCLARGIRWGDVNGDGLDDFICINLRGNMYVAINDGSNPPKFVPTGNGGLIREGESWGGQDRVRLGDMDGDGRLDYCAIDDQGDIYCWRNGGVGRAPTEAEGGYWQGLVRFPLAQVVYGFGIETRRCANPQIIQVGGEPTFYAQHEAEGIAGVHLVDINGDRRSDWVYVYKDGSSKISINQRGDYDNDGKGLRPHWARAQKEHAAISFVTSPGQVYFGRIEGTGRADRIAIDASGTNGFKLFRNQGTGGTKRKGDGVFYCDMFGRGRDDYLWVLSTGEITLFENMQAPPNWGQHGVIININRERKSIHFGDWDGDGLCDILAVERHTGRVEWWRNTFTNGNISPTFDGPKWVVDTGTNLCTEGWGTGLYDQGLRFADLDGDKRVDYLCMEKGARTVGSLNKANGLEYKGQIKFAPTERLDRANFRWADVGGDGLVDLIWVNKFSGVARVWKNGGFIPAGGSSMTWIDQGFRFDGHGRGENIHFPTLGSQKRADYHDVYPGTALANTWFNECLNVRVGEGVDDYPEPFDPMLPVPPTSK</sequence>
<dbReference type="InterPro" id="IPR051532">
    <property type="entry name" value="Ester_Hydrolysis_Enzymes"/>
</dbReference>
<dbReference type="InterPro" id="IPR013830">
    <property type="entry name" value="SGNH_hydro"/>
</dbReference>
<dbReference type="InterPro" id="IPR036514">
    <property type="entry name" value="SGNH_hydro_sf"/>
</dbReference>
<dbReference type="PANTHER" id="PTHR30383:SF31">
    <property type="entry name" value="SGNH HYDROLASE-TYPE ESTERASE DOMAIN-CONTAINING PROTEIN-RELATED"/>
    <property type="match status" value="1"/>
</dbReference>
<dbReference type="Pfam" id="PF13472">
    <property type="entry name" value="Lipase_GDSL_2"/>
    <property type="match status" value="1"/>
</dbReference>
<dbReference type="InterPro" id="IPR013517">
    <property type="entry name" value="FG-GAP"/>
</dbReference>
<feature type="domain" description="SGNH hydrolase-type esterase" evidence="3">
    <location>
        <begin position="56"/>
        <end position="240"/>
    </location>
</feature>
<feature type="signal peptide" evidence="2">
    <location>
        <begin position="1"/>
        <end position="24"/>
    </location>
</feature>
<dbReference type="PANTHER" id="PTHR30383">
    <property type="entry name" value="THIOESTERASE 1/PROTEASE 1/LYSOPHOSPHOLIPASE L1"/>
    <property type="match status" value="1"/>
</dbReference>
<name>A0ABY6UMZ8_BIOOC</name>
<dbReference type="CDD" id="cd01833">
    <property type="entry name" value="XynB_like"/>
    <property type="match status" value="1"/>
</dbReference>